<dbReference type="InterPro" id="IPR014777">
    <property type="entry name" value="4pyrrole_Mease_sub1"/>
</dbReference>
<proteinExistence type="inferred from homology"/>
<dbReference type="RefSeq" id="WP_377606045.1">
    <property type="nucleotide sequence ID" value="NZ_JBHUME010000014.1"/>
</dbReference>
<dbReference type="EC" id="2.1.1.107" evidence="1"/>
<organism evidence="8 9">
    <name type="scientific">Paenibacillus gansuensis</name>
    <dbReference type="NCBI Taxonomy" id="306542"/>
    <lineage>
        <taxon>Bacteria</taxon>
        <taxon>Bacillati</taxon>
        <taxon>Bacillota</taxon>
        <taxon>Bacilli</taxon>
        <taxon>Bacillales</taxon>
        <taxon>Paenibacillaceae</taxon>
        <taxon>Paenibacillus</taxon>
    </lineage>
</organism>
<dbReference type="InterPro" id="IPR014776">
    <property type="entry name" value="4pyrrole_Mease_sub2"/>
</dbReference>
<dbReference type="SUPFAM" id="SSF53790">
    <property type="entry name" value="Tetrapyrrole methylase"/>
    <property type="match status" value="1"/>
</dbReference>
<dbReference type="Gene3D" id="3.40.1010.10">
    <property type="entry name" value="Cobalt-precorrin-4 Transmethylase, Domain 1"/>
    <property type="match status" value="1"/>
</dbReference>
<keyword evidence="5" id="KW-0627">Porphyrin biosynthesis</keyword>
<dbReference type="PROSITE" id="PS00839">
    <property type="entry name" value="SUMT_1"/>
    <property type="match status" value="1"/>
</dbReference>
<evidence type="ECO:0000256" key="5">
    <source>
        <dbReference type="ARBA" id="ARBA00023244"/>
    </source>
</evidence>
<accession>A0ABW5PIV8</accession>
<evidence type="ECO:0000313" key="8">
    <source>
        <dbReference type="EMBL" id="MFD2614789.1"/>
    </source>
</evidence>
<dbReference type="InterPro" id="IPR000878">
    <property type="entry name" value="4pyrrol_Mease"/>
</dbReference>
<gene>
    <name evidence="8" type="primary">cobA</name>
    <name evidence="8" type="ORF">ACFSUF_20450</name>
</gene>
<keyword evidence="9" id="KW-1185">Reference proteome</keyword>
<evidence type="ECO:0000256" key="1">
    <source>
        <dbReference type="ARBA" id="ARBA00012162"/>
    </source>
</evidence>
<dbReference type="EMBL" id="JBHUME010000014">
    <property type="protein sequence ID" value="MFD2614789.1"/>
    <property type="molecule type" value="Genomic_DNA"/>
</dbReference>
<name>A0ABW5PIV8_9BACL</name>
<dbReference type="GO" id="GO:0004851">
    <property type="term" value="F:uroporphyrin-III C-methyltransferase activity"/>
    <property type="evidence" value="ECO:0007669"/>
    <property type="project" value="UniProtKB-EC"/>
</dbReference>
<feature type="domain" description="Tetrapyrrole methylase" evidence="7">
    <location>
        <begin position="6"/>
        <end position="216"/>
    </location>
</feature>
<reference evidence="9" key="1">
    <citation type="journal article" date="2019" name="Int. J. Syst. Evol. Microbiol.">
        <title>The Global Catalogue of Microorganisms (GCM) 10K type strain sequencing project: providing services to taxonomists for standard genome sequencing and annotation.</title>
        <authorList>
            <consortium name="The Broad Institute Genomics Platform"/>
            <consortium name="The Broad Institute Genome Sequencing Center for Infectious Disease"/>
            <person name="Wu L."/>
            <person name="Ma J."/>
        </authorList>
    </citation>
    <scope>NUCLEOTIDE SEQUENCE [LARGE SCALE GENOMIC DNA]</scope>
    <source>
        <strain evidence="9">KCTC 3950</strain>
    </source>
</reference>
<dbReference type="Gene3D" id="3.30.950.10">
    <property type="entry name" value="Methyltransferase, Cobalt-precorrin-4 Transmethylase, Domain 2"/>
    <property type="match status" value="1"/>
</dbReference>
<dbReference type="Proteomes" id="UP001597541">
    <property type="component" value="Unassembled WGS sequence"/>
</dbReference>
<evidence type="ECO:0000259" key="7">
    <source>
        <dbReference type="Pfam" id="PF00590"/>
    </source>
</evidence>
<dbReference type="GO" id="GO:0032259">
    <property type="term" value="P:methylation"/>
    <property type="evidence" value="ECO:0007669"/>
    <property type="project" value="UniProtKB-KW"/>
</dbReference>
<keyword evidence="2 6" id="KW-0489">Methyltransferase</keyword>
<dbReference type="InterPro" id="IPR050161">
    <property type="entry name" value="Siro_Cobalamin_biosynth"/>
</dbReference>
<sequence>MSGGWVSIVGAGPGDPDLITVKALKRIQSADVILYDRLVNRALLENARKETELIYVGKAPGLHSVPQEQIEDMIIHYAARGNKVVRLKGGDPFIFGRGGEELLSLAAQGIACEVIPGITSASGAAAAAGIPLTHRGVSASFACVTGSRCHGDQPPVRWDILSHSVDTLIIYMGVSQLSFIREQLLKSGKDGETPIALIENGTTSRQRVITGVLQEMDKVAMNANLMNPALIIIGEAVRVRDQIAGWAAAAEYMTVS</sequence>
<dbReference type="PANTHER" id="PTHR45790">
    <property type="entry name" value="SIROHEME SYNTHASE-RELATED"/>
    <property type="match status" value="1"/>
</dbReference>
<dbReference type="Pfam" id="PF00590">
    <property type="entry name" value="TP_methylase"/>
    <property type="match status" value="1"/>
</dbReference>
<evidence type="ECO:0000256" key="2">
    <source>
        <dbReference type="ARBA" id="ARBA00022603"/>
    </source>
</evidence>
<dbReference type="InterPro" id="IPR035996">
    <property type="entry name" value="4pyrrol_Methylase_sf"/>
</dbReference>
<dbReference type="PANTHER" id="PTHR45790:SF3">
    <property type="entry name" value="S-ADENOSYL-L-METHIONINE-DEPENDENT UROPORPHYRINOGEN III METHYLTRANSFERASE, CHLOROPLASTIC"/>
    <property type="match status" value="1"/>
</dbReference>
<evidence type="ECO:0000313" key="9">
    <source>
        <dbReference type="Proteomes" id="UP001597541"/>
    </source>
</evidence>
<dbReference type="NCBIfam" id="TIGR01469">
    <property type="entry name" value="cobA_cysG_Cterm"/>
    <property type="match status" value="1"/>
</dbReference>
<dbReference type="CDD" id="cd11642">
    <property type="entry name" value="SUMT"/>
    <property type="match status" value="1"/>
</dbReference>
<protein>
    <recommendedName>
        <fullName evidence="1">uroporphyrinogen-III C-methyltransferase</fullName>
        <ecNumber evidence="1">2.1.1.107</ecNumber>
    </recommendedName>
</protein>
<keyword evidence="3 6" id="KW-0808">Transferase</keyword>
<dbReference type="NCBIfam" id="NF004790">
    <property type="entry name" value="PRK06136.1"/>
    <property type="match status" value="1"/>
</dbReference>
<evidence type="ECO:0000256" key="4">
    <source>
        <dbReference type="ARBA" id="ARBA00022691"/>
    </source>
</evidence>
<comment type="similarity">
    <text evidence="6">Belongs to the precorrin methyltransferase family.</text>
</comment>
<evidence type="ECO:0000256" key="3">
    <source>
        <dbReference type="ARBA" id="ARBA00022679"/>
    </source>
</evidence>
<dbReference type="InterPro" id="IPR003043">
    <property type="entry name" value="Uropor_MeTrfase_CS"/>
</dbReference>
<dbReference type="PROSITE" id="PS00840">
    <property type="entry name" value="SUMT_2"/>
    <property type="match status" value="1"/>
</dbReference>
<evidence type="ECO:0000256" key="6">
    <source>
        <dbReference type="RuleBase" id="RU003960"/>
    </source>
</evidence>
<dbReference type="InterPro" id="IPR006366">
    <property type="entry name" value="CobA/CysG_C"/>
</dbReference>
<keyword evidence="4" id="KW-0949">S-adenosyl-L-methionine</keyword>
<comment type="caution">
    <text evidence="8">The sequence shown here is derived from an EMBL/GenBank/DDBJ whole genome shotgun (WGS) entry which is preliminary data.</text>
</comment>